<proteinExistence type="predicted"/>
<organism evidence="2 3">
    <name type="scientific">Sphingomonas hylomeconis</name>
    <dbReference type="NCBI Taxonomy" id="1395958"/>
    <lineage>
        <taxon>Bacteria</taxon>
        <taxon>Pseudomonadati</taxon>
        <taxon>Pseudomonadota</taxon>
        <taxon>Alphaproteobacteria</taxon>
        <taxon>Sphingomonadales</taxon>
        <taxon>Sphingomonadaceae</taxon>
        <taxon>Sphingomonas</taxon>
    </lineage>
</organism>
<dbReference type="Proteomes" id="UP001595713">
    <property type="component" value="Unassembled WGS sequence"/>
</dbReference>
<protein>
    <submittedName>
        <fullName evidence="2">Type II toxin-antitoxin system PemK/MazF family toxin</fullName>
    </submittedName>
</protein>
<accession>A0ABV7SRV5</accession>
<sequence>MTTPSTPSSPPNPASARARPGGGWPIPQPGDVLSFAYLWAREAAAGQEEGLKDRPAVVVLATQETGDRVRVLVAPLTHSAPERAAMAVEMPATVKRDLGLDRDRSWIVTSEVNSFRWPGPDVRVLDDGTPFYGAIPDWLLLRVRESVGGWSRRGALRTARRTE</sequence>
<evidence type="ECO:0000256" key="1">
    <source>
        <dbReference type="SAM" id="MobiDB-lite"/>
    </source>
</evidence>
<comment type="caution">
    <text evidence="2">The sequence shown here is derived from an EMBL/GenBank/DDBJ whole genome shotgun (WGS) entry which is preliminary data.</text>
</comment>
<keyword evidence="3" id="KW-1185">Reference proteome</keyword>
<feature type="region of interest" description="Disordered" evidence="1">
    <location>
        <begin position="1"/>
        <end position="25"/>
    </location>
</feature>
<evidence type="ECO:0000313" key="3">
    <source>
        <dbReference type="Proteomes" id="UP001595713"/>
    </source>
</evidence>
<gene>
    <name evidence="2" type="ORF">ACFONA_05895</name>
</gene>
<evidence type="ECO:0000313" key="2">
    <source>
        <dbReference type="EMBL" id="MFC3579693.1"/>
    </source>
</evidence>
<dbReference type="EMBL" id="JBHRXP010000002">
    <property type="protein sequence ID" value="MFC3579693.1"/>
    <property type="molecule type" value="Genomic_DNA"/>
</dbReference>
<reference evidence="3" key="1">
    <citation type="journal article" date="2019" name="Int. J. Syst. Evol. Microbiol.">
        <title>The Global Catalogue of Microorganisms (GCM) 10K type strain sequencing project: providing services to taxonomists for standard genome sequencing and annotation.</title>
        <authorList>
            <consortium name="The Broad Institute Genomics Platform"/>
            <consortium name="The Broad Institute Genome Sequencing Center for Infectious Disease"/>
            <person name="Wu L."/>
            <person name="Ma J."/>
        </authorList>
    </citation>
    <scope>NUCLEOTIDE SEQUENCE [LARGE SCALE GENOMIC DNA]</scope>
    <source>
        <strain evidence="3">KCTC 42739</strain>
    </source>
</reference>
<name>A0ABV7SRV5_9SPHN</name>
<dbReference type="RefSeq" id="WP_261293413.1">
    <property type="nucleotide sequence ID" value="NZ_JANQBK010000003.1"/>
</dbReference>